<dbReference type="PANTHER" id="PTHR38389">
    <property type="entry name" value="DNA-DIRECTED RNA POLYMERASE SUBUNIT BETA"/>
    <property type="match status" value="1"/>
</dbReference>
<sequence length="124" mass="14294">MLITQNFINYYSSSNNFSYIFLRYRKKRLNTKHSTISLAKNKEFSEKSKVEENSISSLKIPRNFLIQALVGVFALGFIDAGYSGDWSRIGVISKDNEDLLKITAFFIVPLCLFVIFSFSKKIEE</sequence>
<dbReference type="FunCoup" id="A0A3Q7H3P5">
    <property type="interactions" value="505"/>
</dbReference>
<evidence type="ECO:0000313" key="3">
    <source>
        <dbReference type="EnsemblPlants" id="Solyc07g006040.3.1"/>
    </source>
</evidence>
<proteinExistence type="predicted"/>
<name>A0A3Q7H3P5_SOLLC</name>
<feature type="domain" description="DUF7887" evidence="2">
    <location>
        <begin position="60"/>
        <end position="121"/>
    </location>
</feature>
<keyword evidence="4" id="KW-1185">Reference proteome</keyword>
<organism evidence="3">
    <name type="scientific">Solanum lycopersicum</name>
    <name type="common">Tomato</name>
    <name type="synonym">Lycopersicon esculentum</name>
    <dbReference type="NCBI Taxonomy" id="4081"/>
    <lineage>
        <taxon>Eukaryota</taxon>
        <taxon>Viridiplantae</taxon>
        <taxon>Streptophyta</taxon>
        <taxon>Embryophyta</taxon>
        <taxon>Tracheophyta</taxon>
        <taxon>Spermatophyta</taxon>
        <taxon>Magnoliopsida</taxon>
        <taxon>eudicotyledons</taxon>
        <taxon>Gunneridae</taxon>
        <taxon>Pentapetalae</taxon>
        <taxon>asterids</taxon>
        <taxon>lamiids</taxon>
        <taxon>Solanales</taxon>
        <taxon>Solanaceae</taxon>
        <taxon>Solanoideae</taxon>
        <taxon>Solaneae</taxon>
        <taxon>Solanum</taxon>
        <taxon>Solanum subgen. Lycopersicon</taxon>
    </lineage>
</organism>
<feature type="transmembrane region" description="Helical" evidence="1">
    <location>
        <begin position="64"/>
        <end position="82"/>
    </location>
</feature>
<dbReference type="PANTHER" id="PTHR38389:SF1">
    <property type="entry name" value="DNA-DIRECTED RNA POLYMERASE SUBUNIT BETA"/>
    <property type="match status" value="1"/>
</dbReference>
<dbReference type="Gramene" id="Solyc07g006040.3.1">
    <property type="protein sequence ID" value="Solyc07g006040.3.1"/>
    <property type="gene ID" value="Solyc07g006040.3"/>
</dbReference>
<keyword evidence="1" id="KW-0812">Transmembrane</keyword>
<dbReference type="OMA" id="NCTRFIT"/>
<dbReference type="STRING" id="4081.A0A3Q7H3P5"/>
<dbReference type="Pfam" id="PF25397">
    <property type="entry name" value="DUF7887"/>
    <property type="match status" value="1"/>
</dbReference>
<reference evidence="3" key="2">
    <citation type="submission" date="2019-01" db="UniProtKB">
        <authorList>
            <consortium name="EnsemblPlants"/>
        </authorList>
    </citation>
    <scope>IDENTIFICATION</scope>
    <source>
        <strain evidence="3">cv. Heinz 1706</strain>
    </source>
</reference>
<dbReference type="Proteomes" id="UP000004994">
    <property type="component" value="Chromosome 7"/>
</dbReference>
<accession>A0A3Q7H3P5</accession>
<evidence type="ECO:0000313" key="4">
    <source>
        <dbReference type="Proteomes" id="UP000004994"/>
    </source>
</evidence>
<evidence type="ECO:0000259" key="2">
    <source>
        <dbReference type="Pfam" id="PF25397"/>
    </source>
</evidence>
<dbReference type="EnsemblPlants" id="Solyc07g006040.3.1">
    <property type="protein sequence ID" value="Solyc07g006040.3.1"/>
    <property type="gene ID" value="Solyc07g006040.3"/>
</dbReference>
<keyword evidence="1" id="KW-0472">Membrane</keyword>
<dbReference type="InterPro" id="IPR057209">
    <property type="entry name" value="DUF7887"/>
</dbReference>
<reference evidence="3" key="1">
    <citation type="journal article" date="2012" name="Nature">
        <title>The tomato genome sequence provides insights into fleshy fruit evolution.</title>
        <authorList>
            <consortium name="Tomato Genome Consortium"/>
        </authorList>
    </citation>
    <scope>NUCLEOTIDE SEQUENCE [LARGE SCALE GENOMIC DNA]</scope>
    <source>
        <strain evidence="3">cv. Heinz 1706</strain>
    </source>
</reference>
<evidence type="ECO:0000256" key="1">
    <source>
        <dbReference type="SAM" id="Phobius"/>
    </source>
</evidence>
<dbReference type="AlphaFoldDB" id="A0A3Q7H3P5"/>
<protein>
    <recommendedName>
        <fullName evidence="2">DUF7887 domain-containing protein</fullName>
    </recommendedName>
</protein>
<dbReference type="PaxDb" id="4081-Solyc07g006040.2.1"/>
<feature type="transmembrane region" description="Helical" evidence="1">
    <location>
        <begin position="102"/>
        <end position="119"/>
    </location>
</feature>
<dbReference type="InParanoid" id="A0A3Q7H3P5"/>
<keyword evidence="1" id="KW-1133">Transmembrane helix</keyword>